<reference evidence="10 11" key="1">
    <citation type="submission" date="2020-08" db="EMBL/GenBank/DDBJ databases">
        <title>Genomic Encyclopedia of Type Strains, Phase IV (KMG-V): Genome sequencing to study the core and pangenomes of soil and plant-associated prokaryotes.</title>
        <authorList>
            <person name="Whitman W."/>
        </authorList>
    </citation>
    <scope>NUCLEOTIDE SEQUENCE [LARGE SCALE GENOMIC DNA]</scope>
    <source>
        <strain evidence="10 11">SEMIA 4084</strain>
    </source>
</reference>
<dbReference type="GO" id="GO:0005524">
    <property type="term" value="F:ATP binding"/>
    <property type="evidence" value="ECO:0007669"/>
    <property type="project" value="UniProtKB-KW"/>
</dbReference>
<keyword evidence="2 10" id="KW-0808">Transferase</keyword>
<keyword evidence="5 10" id="KW-0418">Kinase</keyword>
<dbReference type="GO" id="GO:0045127">
    <property type="term" value="F:N-acetylglucosamine kinase activity"/>
    <property type="evidence" value="ECO:0007669"/>
    <property type="project" value="UniProtKB-EC"/>
</dbReference>
<keyword evidence="11" id="KW-1185">Reference proteome</keyword>
<evidence type="ECO:0000256" key="8">
    <source>
        <dbReference type="ARBA" id="ARBA00023277"/>
    </source>
</evidence>
<keyword evidence="7" id="KW-0067">ATP-binding</keyword>
<dbReference type="RefSeq" id="WP_018326554.1">
    <property type="nucleotide sequence ID" value="NZ_JACHBK010000019.1"/>
</dbReference>
<evidence type="ECO:0000256" key="7">
    <source>
        <dbReference type="ARBA" id="ARBA00022840"/>
    </source>
</evidence>
<comment type="caution">
    <text evidence="10">The sequence shown here is derived from an EMBL/GenBank/DDBJ whole genome shotgun (WGS) entry which is preliminary data.</text>
</comment>
<protein>
    <recommendedName>
        <fullName evidence="1">N-acetylglucosamine kinase</fullName>
        <ecNumber evidence="1">2.7.1.59</ecNumber>
    </recommendedName>
</protein>
<sequence length="303" mass="30825">MIVCFDIGGSAIKGAVAHSAERIEPLGRRATPLDDFDAFAATIRDVIGEAGGKPDRIAISITGVVDPETKAIKCANIPCIDGGTLSADLSDILRLPVLVANDADCFALAEAGAGAGRGHRIVLGVILGTGVGGGLVVDGRLINEDGGFAGEWGHGPAVASMAGTPPIAIPAFDCGCGQRGCVDTIGGARGIERLHRTLHGKALSSEEITTLWQQGDAESARTIDVLVDLVSSPLALTVNITGATIVPVGGGLSNVAPLIARIDTTVRSRILRKFDRPLVVPGECRIEPGLIGAAILGLGGEAQ</sequence>
<proteinExistence type="predicted"/>
<keyword evidence="3" id="KW-0479">Metal-binding</keyword>
<dbReference type="GO" id="GO:0046872">
    <property type="term" value="F:metal ion binding"/>
    <property type="evidence" value="ECO:0007669"/>
    <property type="project" value="UniProtKB-KW"/>
</dbReference>
<dbReference type="InterPro" id="IPR000600">
    <property type="entry name" value="ROK"/>
</dbReference>
<keyword evidence="4" id="KW-0547">Nucleotide-binding</keyword>
<dbReference type="InterPro" id="IPR043129">
    <property type="entry name" value="ATPase_NBD"/>
</dbReference>
<dbReference type="Pfam" id="PF00480">
    <property type="entry name" value="ROK"/>
    <property type="match status" value="1"/>
</dbReference>
<evidence type="ECO:0000256" key="1">
    <source>
        <dbReference type="ARBA" id="ARBA00012122"/>
    </source>
</evidence>
<dbReference type="SUPFAM" id="SSF53067">
    <property type="entry name" value="Actin-like ATPase domain"/>
    <property type="match status" value="1"/>
</dbReference>
<dbReference type="AlphaFoldDB" id="A0A7W8XC12"/>
<dbReference type="Proteomes" id="UP000585507">
    <property type="component" value="Unassembled WGS sequence"/>
</dbReference>
<name>A0A7W8XC12_9HYPH</name>
<evidence type="ECO:0000256" key="6">
    <source>
        <dbReference type="ARBA" id="ARBA00022833"/>
    </source>
</evidence>
<evidence type="ECO:0000256" key="3">
    <source>
        <dbReference type="ARBA" id="ARBA00022723"/>
    </source>
</evidence>
<accession>A0A7W8XC12</accession>
<dbReference type="EMBL" id="JACHBK010000019">
    <property type="protein sequence ID" value="MBB5539301.1"/>
    <property type="molecule type" value="Genomic_DNA"/>
</dbReference>
<evidence type="ECO:0000313" key="11">
    <source>
        <dbReference type="Proteomes" id="UP000585507"/>
    </source>
</evidence>
<dbReference type="PANTHER" id="PTHR18964">
    <property type="entry name" value="ROK (REPRESSOR, ORF, KINASE) FAMILY"/>
    <property type="match status" value="1"/>
</dbReference>
<evidence type="ECO:0000256" key="2">
    <source>
        <dbReference type="ARBA" id="ARBA00022679"/>
    </source>
</evidence>
<dbReference type="EC" id="2.7.1.59" evidence="1"/>
<evidence type="ECO:0000256" key="9">
    <source>
        <dbReference type="ARBA" id="ARBA00049065"/>
    </source>
</evidence>
<evidence type="ECO:0000256" key="4">
    <source>
        <dbReference type="ARBA" id="ARBA00022741"/>
    </source>
</evidence>
<dbReference type="PANTHER" id="PTHR18964:SF162">
    <property type="entry name" value="N-ACETYL-D-GLUCOSAMINE KINASE"/>
    <property type="match status" value="1"/>
</dbReference>
<gene>
    <name evidence="10" type="ORF">GGD55_006048</name>
</gene>
<evidence type="ECO:0000313" key="10">
    <source>
        <dbReference type="EMBL" id="MBB5539301.1"/>
    </source>
</evidence>
<dbReference type="Gene3D" id="3.30.420.40">
    <property type="match status" value="2"/>
</dbReference>
<organism evidence="10 11">
    <name type="scientific">Rhizobium giardinii</name>
    <dbReference type="NCBI Taxonomy" id="56731"/>
    <lineage>
        <taxon>Bacteria</taxon>
        <taxon>Pseudomonadati</taxon>
        <taxon>Pseudomonadota</taxon>
        <taxon>Alphaproteobacteria</taxon>
        <taxon>Hyphomicrobiales</taxon>
        <taxon>Rhizobiaceae</taxon>
        <taxon>Rhizobium/Agrobacterium group</taxon>
        <taxon>Rhizobium</taxon>
    </lineage>
</organism>
<evidence type="ECO:0000256" key="5">
    <source>
        <dbReference type="ARBA" id="ARBA00022777"/>
    </source>
</evidence>
<comment type="catalytic activity">
    <reaction evidence="9">
        <text>N-acetyl-D-glucosamine + ATP = N-acetyl-D-glucosamine 6-phosphate + ADP + H(+)</text>
        <dbReference type="Rhea" id="RHEA:17417"/>
        <dbReference type="ChEBI" id="CHEBI:15378"/>
        <dbReference type="ChEBI" id="CHEBI:30616"/>
        <dbReference type="ChEBI" id="CHEBI:57513"/>
        <dbReference type="ChEBI" id="CHEBI:456216"/>
        <dbReference type="ChEBI" id="CHEBI:506227"/>
        <dbReference type="EC" id="2.7.1.59"/>
    </reaction>
</comment>
<keyword evidence="8" id="KW-0119">Carbohydrate metabolism</keyword>
<keyword evidence="6" id="KW-0862">Zinc</keyword>